<dbReference type="SMART" id="SM00174">
    <property type="entry name" value="RHO"/>
    <property type="match status" value="1"/>
</dbReference>
<dbReference type="SMART" id="SM00173">
    <property type="entry name" value="RAS"/>
    <property type="match status" value="1"/>
</dbReference>
<reference evidence="2 3" key="1">
    <citation type="submission" date="2019-03" db="EMBL/GenBank/DDBJ databases">
        <title>Nematode-trapping fungi genome.</title>
        <authorList>
            <person name="Vidal-Diez De Ulzurrun G."/>
        </authorList>
    </citation>
    <scope>NUCLEOTIDE SEQUENCE [LARGE SCALE GENOMIC DNA]</scope>
    <source>
        <strain evidence="2 3">TWF154</strain>
    </source>
</reference>
<dbReference type="AlphaFoldDB" id="A0A7C8JVB5"/>
<dbReference type="EMBL" id="SOZJ01000003">
    <property type="protein sequence ID" value="TGJ69515.1"/>
    <property type="molecule type" value="Genomic_DNA"/>
</dbReference>
<dbReference type="InterPro" id="IPR027417">
    <property type="entry name" value="P-loop_NTPase"/>
</dbReference>
<dbReference type="PROSITE" id="PS51419">
    <property type="entry name" value="RAB"/>
    <property type="match status" value="1"/>
</dbReference>
<dbReference type="SMART" id="SM00175">
    <property type="entry name" value="RAB"/>
    <property type="match status" value="1"/>
</dbReference>
<dbReference type="SUPFAM" id="SSF52540">
    <property type="entry name" value="P-loop containing nucleoside triphosphate hydrolases"/>
    <property type="match status" value="1"/>
</dbReference>
<dbReference type="GO" id="GO:0003924">
    <property type="term" value="F:GTPase activity"/>
    <property type="evidence" value="ECO:0007669"/>
    <property type="project" value="InterPro"/>
</dbReference>
<evidence type="ECO:0000313" key="2">
    <source>
        <dbReference type="EMBL" id="TGJ69515.1"/>
    </source>
</evidence>
<dbReference type="InterPro" id="IPR001806">
    <property type="entry name" value="Small_GTPase"/>
</dbReference>
<dbReference type="Pfam" id="PF00071">
    <property type="entry name" value="Ras"/>
    <property type="match status" value="1"/>
</dbReference>
<dbReference type="Proteomes" id="UP000297595">
    <property type="component" value="Unassembled WGS sequence"/>
</dbReference>
<protein>
    <submittedName>
        <fullName evidence="2">Uncharacterized protein</fullName>
    </submittedName>
</protein>
<accession>A0A7C8JVB5</accession>
<name>A0A7C8JVB5_ORBOL</name>
<sequence>MNYGIMNNHEYKIVILGSQGVGKTSLLTRYVQGTFDPLAPSTIGASFLAKRVVVDGTVVRLQVTNEASFVAVNSWLQELKKNLRNNIIIHIVGTKTDVVNEDPSKREVPFERCLSYAGEHLSENDETWVGMDCCHEVSAREDSGVDELFQVIARKLIERRSDIERERLYGIGGSEYDEATRSDGSIQLNTGPTERKGGACAC</sequence>
<dbReference type="CDD" id="cd00154">
    <property type="entry name" value="Rab"/>
    <property type="match status" value="1"/>
</dbReference>
<dbReference type="PANTHER" id="PTHR47978">
    <property type="match status" value="1"/>
</dbReference>
<dbReference type="GO" id="GO:0005525">
    <property type="term" value="F:GTP binding"/>
    <property type="evidence" value="ECO:0007669"/>
    <property type="project" value="InterPro"/>
</dbReference>
<gene>
    <name evidence="2" type="ORF">EYR41_005547</name>
</gene>
<dbReference type="Gene3D" id="3.40.50.300">
    <property type="entry name" value="P-loop containing nucleotide triphosphate hydrolases"/>
    <property type="match status" value="2"/>
</dbReference>
<dbReference type="PRINTS" id="PR00449">
    <property type="entry name" value="RASTRNSFRMNG"/>
</dbReference>
<dbReference type="OrthoDB" id="25896at2759"/>
<organism evidence="2 3">
    <name type="scientific">Orbilia oligospora</name>
    <name type="common">Nematode-trapping fungus</name>
    <name type="synonym">Arthrobotrys oligospora</name>
    <dbReference type="NCBI Taxonomy" id="2813651"/>
    <lineage>
        <taxon>Eukaryota</taxon>
        <taxon>Fungi</taxon>
        <taxon>Dikarya</taxon>
        <taxon>Ascomycota</taxon>
        <taxon>Pezizomycotina</taxon>
        <taxon>Orbiliomycetes</taxon>
        <taxon>Orbiliales</taxon>
        <taxon>Orbiliaceae</taxon>
        <taxon>Orbilia</taxon>
    </lineage>
</organism>
<evidence type="ECO:0000313" key="3">
    <source>
        <dbReference type="Proteomes" id="UP000297595"/>
    </source>
</evidence>
<keyword evidence="1" id="KW-0547">Nucleotide-binding</keyword>
<proteinExistence type="predicted"/>
<comment type="caution">
    <text evidence="2">The sequence shown here is derived from an EMBL/GenBank/DDBJ whole genome shotgun (WGS) entry which is preliminary data.</text>
</comment>
<evidence type="ECO:0000256" key="1">
    <source>
        <dbReference type="ARBA" id="ARBA00022741"/>
    </source>
</evidence>